<dbReference type="RefSeq" id="WP_089198578.1">
    <property type="nucleotide sequence ID" value="NZ_NHRJ02000001.1"/>
</dbReference>
<evidence type="ECO:0000256" key="6">
    <source>
        <dbReference type="ARBA" id="ARBA00022741"/>
    </source>
</evidence>
<dbReference type="Gene3D" id="3.40.1190.20">
    <property type="match status" value="1"/>
</dbReference>
<evidence type="ECO:0000313" key="14">
    <source>
        <dbReference type="EMBL" id="PZE22810.1"/>
    </source>
</evidence>
<dbReference type="GO" id="GO:0019303">
    <property type="term" value="P:D-ribose catabolic process"/>
    <property type="evidence" value="ECO:0007669"/>
    <property type="project" value="UniProtKB-UniRule"/>
</dbReference>
<dbReference type="InterPro" id="IPR029056">
    <property type="entry name" value="Ribokinase-like"/>
</dbReference>
<feature type="binding site" evidence="12">
    <location>
        <position position="249"/>
    </location>
    <ligand>
        <name>K(+)</name>
        <dbReference type="ChEBI" id="CHEBI:29103"/>
    </ligand>
</feature>
<feature type="binding site" evidence="12">
    <location>
        <position position="255"/>
    </location>
    <ligand>
        <name>substrate</name>
    </ligand>
</feature>
<feature type="binding site" evidence="12">
    <location>
        <begin position="42"/>
        <end position="46"/>
    </location>
    <ligand>
        <name>substrate</name>
    </ligand>
</feature>
<evidence type="ECO:0000259" key="13">
    <source>
        <dbReference type="Pfam" id="PF00294"/>
    </source>
</evidence>
<evidence type="ECO:0000256" key="9">
    <source>
        <dbReference type="ARBA" id="ARBA00022842"/>
    </source>
</evidence>
<keyword evidence="4 12" id="KW-0808">Transferase</keyword>
<feature type="binding site" evidence="12">
    <location>
        <position position="285"/>
    </location>
    <ligand>
        <name>K(+)</name>
        <dbReference type="ChEBI" id="CHEBI:29103"/>
    </ligand>
</feature>
<comment type="activity regulation">
    <text evidence="12">Activated by a monovalent cation that binds near, but not in, the active site. The most likely occupant of the site in vivo is potassium. Ion binding induces a conformational change that may alter substrate affinity.</text>
</comment>
<proteinExistence type="inferred from homology"/>
<feature type="binding site" evidence="12">
    <location>
        <position position="288"/>
    </location>
    <ligand>
        <name>K(+)</name>
        <dbReference type="ChEBI" id="CHEBI:29103"/>
    </ligand>
</feature>
<keyword evidence="12" id="KW-0963">Cytoplasm</keyword>
<keyword evidence="6 12" id="KW-0547">Nucleotide-binding</keyword>
<dbReference type="NCBIfam" id="TIGR02152">
    <property type="entry name" value="D_ribokin_bact"/>
    <property type="match status" value="1"/>
</dbReference>
<dbReference type="PANTHER" id="PTHR10584:SF166">
    <property type="entry name" value="RIBOKINASE"/>
    <property type="match status" value="1"/>
</dbReference>
<feature type="domain" description="Carbohydrate kinase PfkB" evidence="13">
    <location>
        <begin position="5"/>
        <end position="297"/>
    </location>
</feature>
<sequence length="307" mass="32049">MKMKANIVVVGSINQDIVVRSPKLPVKGETVLGEDYFMVPGGKGANQAVAASRLGTNVAMIGCLGKDVFGEQMLQHLKAEGIDTSHITMLADHATGIALIPVTSSGDNFIVVSPGANMQLKASHIEQGEDVIKNAHAMLVQLEIPLDAVRAALAIAKKHDVLTILNPAPAVQLSDDIYALTDIITPNETEGNQLVAGDAEKGLDADEIITKLIAMGVGNVLLTRGGDGTAFREPQGIREFPAYKVDVVDTTAAGDACNAALAVALAEERSFGEAVAFATKAAALTVTKRGAQSSLPSRDEVDRFVGS</sequence>
<dbReference type="PANTHER" id="PTHR10584">
    <property type="entry name" value="SUGAR KINASE"/>
    <property type="match status" value="1"/>
</dbReference>
<dbReference type="EMBL" id="NHRJ02000001">
    <property type="protein sequence ID" value="PZE22810.1"/>
    <property type="molecule type" value="Genomic_DNA"/>
</dbReference>
<dbReference type="InterPro" id="IPR011611">
    <property type="entry name" value="PfkB_dom"/>
</dbReference>
<comment type="function">
    <text evidence="12">Catalyzes the phosphorylation of ribose at O-5 in a reaction requiring ATP and magnesium. The resulting D-ribose-5-phosphate can then be used either for sythesis of nucleotides, histidine, and tryptophan, or as a component of the pentose phosphate pathway.</text>
</comment>
<feature type="binding site" evidence="12">
    <location>
        <position position="187"/>
    </location>
    <ligand>
        <name>ATP</name>
        <dbReference type="ChEBI" id="CHEBI:30616"/>
    </ligand>
</feature>
<evidence type="ECO:0000256" key="8">
    <source>
        <dbReference type="ARBA" id="ARBA00022840"/>
    </source>
</evidence>
<dbReference type="OrthoDB" id="9775849at2"/>
<feature type="binding site" evidence="12">
    <location>
        <position position="290"/>
    </location>
    <ligand>
        <name>K(+)</name>
        <dbReference type="ChEBI" id="CHEBI:29103"/>
    </ligand>
</feature>
<dbReference type="HAMAP" id="MF_01987">
    <property type="entry name" value="Ribokinase"/>
    <property type="match status" value="1"/>
</dbReference>
<keyword evidence="7 12" id="KW-0418">Kinase</keyword>
<evidence type="ECO:0000256" key="11">
    <source>
        <dbReference type="ARBA" id="ARBA00023277"/>
    </source>
</evidence>
<dbReference type="PRINTS" id="PR00990">
    <property type="entry name" value="RIBOKINASE"/>
</dbReference>
<keyword evidence="5 12" id="KW-0479">Metal-binding</keyword>
<feature type="active site" description="Proton acceptor" evidence="12">
    <location>
        <position position="255"/>
    </location>
</feature>
<evidence type="ECO:0000256" key="4">
    <source>
        <dbReference type="ARBA" id="ARBA00022679"/>
    </source>
</evidence>
<dbReference type="CDD" id="cd01174">
    <property type="entry name" value="ribokinase"/>
    <property type="match status" value="1"/>
</dbReference>
<comment type="similarity">
    <text evidence="12">Belongs to the carbohydrate kinase PfkB family. Ribokinase subfamily.</text>
</comment>
<keyword evidence="11 12" id="KW-0119">Carbohydrate metabolism</keyword>
<comment type="caution">
    <text evidence="14">The sequence shown here is derived from an EMBL/GenBank/DDBJ whole genome shotgun (WGS) entry which is preliminary data.</text>
</comment>
<dbReference type="Pfam" id="PF00294">
    <property type="entry name" value="PfkB"/>
    <property type="match status" value="1"/>
</dbReference>
<evidence type="ECO:0000256" key="3">
    <source>
        <dbReference type="ARBA" id="ARBA00016943"/>
    </source>
</evidence>
<evidence type="ECO:0000256" key="7">
    <source>
        <dbReference type="ARBA" id="ARBA00022777"/>
    </source>
</evidence>
<evidence type="ECO:0000256" key="2">
    <source>
        <dbReference type="ARBA" id="ARBA00012035"/>
    </source>
</evidence>
<keyword evidence="9 12" id="KW-0460">Magnesium</keyword>
<dbReference type="InterPro" id="IPR002173">
    <property type="entry name" value="Carboh/pur_kinase_PfkB_CS"/>
</dbReference>
<feature type="binding site" evidence="12">
    <location>
        <begin position="223"/>
        <end position="228"/>
    </location>
    <ligand>
        <name>ATP</name>
        <dbReference type="ChEBI" id="CHEBI:30616"/>
    </ligand>
</feature>
<evidence type="ECO:0000256" key="5">
    <source>
        <dbReference type="ARBA" id="ARBA00022723"/>
    </source>
</evidence>
<dbReference type="GO" id="GO:0046872">
    <property type="term" value="F:metal ion binding"/>
    <property type="evidence" value="ECO:0007669"/>
    <property type="project" value="UniProtKB-KW"/>
</dbReference>
<evidence type="ECO:0000256" key="12">
    <source>
        <dbReference type="HAMAP-Rule" id="MF_01987"/>
    </source>
</evidence>
<dbReference type="InterPro" id="IPR002139">
    <property type="entry name" value="Ribo/fructo_kinase"/>
</dbReference>
<dbReference type="Proteomes" id="UP000214746">
    <property type="component" value="Unassembled WGS sequence"/>
</dbReference>
<comment type="similarity">
    <text evidence="1">Belongs to the carbohydrate kinase pfkB family.</text>
</comment>
<reference evidence="14" key="1">
    <citation type="submission" date="2018-06" db="EMBL/GenBank/DDBJ databases">
        <title>Paenibacillus xerothermodurans sp. nov. an extremely dry heat resistant spore forming bacterium isolated from the soil of Cape Canaveral, Florida.</title>
        <authorList>
            <person name="Seuylemezian A."/>
            <person name="Kaur N."/>
            <person name="Patil P."/>
            <person name="Patil P."/>
            <person name="Mayilraj S."/>
            <person name="Vaishampayan P."/>
        </authorList>
    </citation>
    <scope>NUCLEOTIDE SEQUENCE [LARGE SCALE GENOMIC DNA]</scope>
    <source>
        <strain evidence="14">ATCC 27380</strain>
    </source>
</reference>
<name>A0A2W1NGJ7_PAEXE</name>
<keyword evidence="15" id="KW-1185">Reference proteome</keyword>
<accession>A0A2W1NGJ7</accession>
<dbReference type="AlphaFoldDB" id="A0A2W1NGJ7"/>
<dbReference type="GO" id="GO:0005524">
    <property type="term" value="F:ATP binding"/>
    <property type="evidence" value="ECO:0007669"/>
    <property type="project" value="UniProtKB-UniRule"/>
</dbReference>
<feature type="binding site" evidence="12">
    <location>
        <begin position="254"/>
        <end position="255"/>
    </location>
    <ligand>
        <name>ATP</name>
        <dbReference type="ChEBI" id="CHEBI:30616"/>
    </ligand>
</feature>
<dbReference type="GO" id="GO:0005829">
    <property type="term" value="C:cytosol"/>
    <property type="evidence" value="ECO:0007669"/>
    <property type="project" value="TreeGrafter"/>
</dbReference>
<evidence type="ECO:0000256" key="10">
    <source>
        <dbReference type="ARBA" id="ARBA00022958"/>
    </source>
</evidence>
<comment type="catalytic activity">
    <reaction evidence="12">
        <text>D-ribose + ATP = D-ribose 5-phosphate + ADP + H(+)</text>
        <dbReference type="Rhea" id="RHEA:13697"/>
        <dbReference type="ChEBI" id="CHEBI:15378"/>
        <dbReference type="ChEBI" id="CHEBI:30616"/>
        <dbReference type="ChEBI" id="CHEBI:47013"/>
        <dbReference type="ChEBI" id="CHEBI:78346"/>
        <dbReference type="ChEBI" id="CHEBI:456216"/>
        <dbReference type="EC" id="2.7.1.15"/>
    </reaction>
</comment>
<protein>
    <recommendedName>
        <fullName evidence="3 12">Ribokinase</fullName>
        <shortName evidence="12">RK</shortName>
        <ecNumber evidence="2 12">2.7.1.15</ecNumber>
    </recommendedName>
</protein>
<dbReference type="PROSITE" id="PS00584">
    <property type="entry name" value="PFKB_KINASES_2"/>
    <property type="match status" value="1"/>
</dbReference>
<keyword evidence="8 12" id="KW-0067">ATP-binding</keyword>
<comment type="cofactor">
    <cofactor evidence="12">
        <name>Mg(2+)</name>
        <dbReference type="ChEBI" id="CHEBI:18420"/>
    </cofactor>
    <text evidence="12">Requires a divalent cation, most likely magnesium in vivo, as an electrophilic catalyst to aid phosphoryl group transfer. It is the chelate of the metal and the nucleotide that is the actual substrate.</text>
</comment>
<organism evidence="14 15">
    <name type="scientific">Paenibacillus xerothermodurans</name>
    <dbReference type="NCBI Taxonomy" id="1977292"/>
    <lineage>
        <taxon>Bacteria</taxon>
        <taxon>Bacillati</taxon>
        <taxon>Bacillota</taxon>
        <taxon>Bacilli</taxon>
        <taxon>Bacillales</taxon>
        <taxon>Paenibacillaceae</taxon>
        <taxon>Paenibacillus</taxon>
    </lineage>
</organism>
<dbReference type="InterPro" id="IPR011877">
    <property type="entry name" value="Ribokinase"/>
</dbReference>
<feature type="binding site" evidence="12">
    <location>
        <begin position="14"/>
        <end position="16"/>
    </location>
    <ligand>
        <name>substrate</name>
    </ligand>
</feature>
<keyword evidence="10 12" id="KW-0630">Potassium</keyword>
<evidence type="ECO:0000313" key="15">
    <source>
        <dbReference type="Proteomes" id="UP000214746"/>
    </source>
</evidence>
<dbReference type="EC" id="2.7.1.15" evidence="2 12"/>
<feature type="binding site" evidence="12">
    <location>
        <position position="143"/>
    </location>
    <ligand>
        <name>substrate</name>
    </ligand>
</feature>
<feature type="binding site" evidence="12">
    <location>
        <position position="251"/>
    </location>
    <ligand>
        <name>K(+)</name>
        <dbReference type="ChEBI" id="CHEBI:29103"/>
    </ligand>
</feature>
<dbReference type="SUPFAM" id="SSF53613">
    <property type="entry name" value="Ribokinase-like"/>
    <property type="match status" value="1"/>
</dbReference>
<comment type="subcellular location">
    <subcellularLocation>
        <location evidence="12">Cytoplasm</location>
    </subcellularLocation>
</comment>
<dbReference type="GO" id="GO:0004747">
    <property type="term" value="F:ribokinase activity"/>
    <property type="evidence" value="ECO:0007669"/>
    <property type="project" value="UniProtKB-UniRule"/>
</dbReference>
<gene>
    <name evidence="12 14" type="primary">rbsK</name>
    <name evidence="14" type="ORF">CBW46_003355</name>
</gene>
<feature type="binding site" evidence="12">
    <location>
        <position position="294"/>
    </location>
    <ligand>
        <name>K(+)</name>
        <dbReference type="ChEBI" id="CHEBI:29103"/>
    </ligand>
</feature>
<comment type="subunit">
    <text evidence="12">Homodimer.</text>
</comment>
<comment type="pathway">
    <text evidence="12">Carbohydrate metabolism; D-ribose degradation; D-ribose 5-phosphate from beta-D-ribopyranose: step 2/2.</text>
</comment>
<comment type="caution">
    <text evidence="12">Lacks conserved residue(s) required for the propagation of feature annotation.</text>
</comment>
<evidence type="ECO:0000256" key="1">
    <source>
        <dbReference type="ARBA" id="ARBA00005380"/>
    </source>
</evidence>
<dbReference type="UniPathway" id="UPA00916">
    <property type="reaction ID" value="UER00889"/>
</dbReference>